<evidence type="ECO:0000256" key="11">
    <source>
        <dbReference type="ARBA" id="ARBA00030399"/>
    </source>
</evidence>
<dbReference type="PANTHER" id="PTHR22807">
    <property type="entry name" value="NOP2 YEAST -RELATED NOL1/NOP2/FMU SUN DOMAIN-CONTAINING"/>
    <property type="match status" value="1"/>
</dbReference>
<keyword evidence="7 14" id="KW-0489">Methyltransferase</keyword>
<feature type="domain" description="SAM-dependent MTase RsmB/NOP-type" evidence="15">
    <location>
        <begin position="168"/>
        <end position="445"/>
    </location>
</feature>
<gene>
    <name evidence="16" type="primary">rsmB</name>
    <name evidence="16" type="ORF">ACFSW4_05055</name>
</gene>
<comment type="caution">
    <text evidence="16">The sequence shown here is derived from an EMBL/GenBank/DDBJ whole genome shotgun (WGS) entry which is preliminary data.</text>
</comment>
<feature type="active site" description="Nucleophile" evidence="14">
    <location>
        <position position="379"/>
    </location>
</feature>
<evidence type="ECO:0000313" key="17">
    <source>
        <dbReference type="Proteomes" id="UP001597452"/>
    </source>
</evidence>
<dbReference type="PANTHER" id="PTHR22807:SF53">
    <property type="entry name" value="RIBOSOMAL RNA SMALL SUBUNIT METHYLTRANSFERASE B-RELATED"/>
    <property type="match status" value="1"/>
</dbReference>
<evidence type="ECO:0000256" key="1">
    <source>
        <dbReference type="ARBA" id="ARBA00002724"/>
    </source>
</evidence>
<dbReference type="Proteomes" id="UP001597452">
    <property type="component" value="Unassembled WGS sequence"/>
</dbReference>
<organism evidence="16 17">
    <name type="scientific">Piscibacillus salipiscarius</name>
    <dbReference type="NCBI Taxonomy" id="299480"/>
    <lineage>
        <taxon>Bacteria</taxon>
        <taxon>Bacillati</taxon>
        <taxon>Bacillota</taxon>
        <taxon>Bacilli</taxon>
        <taxon>Bacillales</taxon>
        <taxon>Bacillaceae</taxon>
        <taxon>Piscibacillus</taxon>
    </lineage>
</organism>
<evidence type="ECO:0000256" key="6">
    <source>
        <dbReference type="ARBA" id="ARBA00022552"/>
    </source>
</evidence>
<keyword evidence="10 14" id="KW-0694">RNA-binding</keyword>
<feature type="binding site" evidence="14">
    <location>
        <position position="280"/>
    </location>
    <ligand>
        <name>S-adenosyl-L-methionine</name>
        <dbReference type="ChEBI" id="CHEBI:59789"/>
    </ligand>
</feature>
<evidence type="ECO:0000256" key="4">
    <source>
        <dbReference type="ARBA" id="ARBA00012140"/>
    </source>
</evidence>
<dbReference type="PROSITE" id="PS51686">
    <property type="entry name" value="SAM_MT_RSMB_NOP"/>
    <property type="match status" value="1"/>
</dbReference>
<evidence type="ECO:0000256" key="9">
    <source>
        <dbReference type="ARBA" id="ARBA00022691"/>
    </source>
</evidence>
<dbReference type="InterPro" id="IPR018314">
    <property type="entry name" value="RsmB/NOL1/NOP2-like_CS"/>
</dbReference>
<dbReference type="EMBL" id="JBHUMZ010000016">
    <property type="protein sequence ID" value="MFD2638222.1"/>
    <property type="molecule type" value="Genomic_DNA"/>
</dbReference>
<dbReference type="InterPro" id="IPR049560">
    <property type="entry name" value="MeTrfase_RsmB-F_NOP2_cat"/>
</dbReference>
<dbReference type="Gene3D" id="3.30.70.1170">
    <property type="entry name" value="Sun protein, domain 3"/>
    <property type="match status" value="1"/>
</dbReference>
<dbReference type="PROSITE" id="PS01153">
    <property type="entry name" value="NOL1_NOP2_SUN"/>
    <property type="match status" value="1"/>
</dbReference>
<protein>
    <recommendedName>
        <fullName evidence="4">16S rRNA (cytosine(967)-C(5))-methyltransferase</fullName>
        <ecNumber evidence="4">2.1.1.176</ecNumber>
    </recommendedName>
    <alternativeName>
        <fullName evidence="11">16S rRNA m5C967 methyltransferase</fullName>
    </alternativeName>
    <alternativeName>
        <fullName evidence="12">rRNA (cytosine-C(5)-)-methyltransferase RsmB</fullName>
    </alternativeName>
</protein>
<dbReference type="PRINTS" id="PR02008">
    <property type="entry name" value="RCMTFAMILY"/>
</dbReference>
<dbReference type="InterPro" id="IPR004573">
    <property type="entry name" value="rRNA_ssu_MeTfrase_B"/>
</dbReference>
<dbReference type="InterPro" id="IPR006027">
    <property type="entry name" value="NusB_RsmB_TIM44"/>
</dbReference>
<keyword evidence="8 14" id="KW-0808">Transferase</keyword>
<dbReference type="CDD" id="cd02440">
    <property type="entry name" value="AdoMet_MTases"/>
    <property type="match status" value="1"/>
</dbReference>
<dbReference type="Pfam" id="PF01189">
    <property type="entry name" value="Methyltr_RsmB-F"/>
    <property type="match status" value="1"/>
</dbReference>
<reference evidence="17" key="1">
    <citation type="journal article" date="2019" name="Int. J. Syst. Evol. Microbiol.">
        <title>The Global Catalogue of Microorganisms (GCM) 10K type strain sequencing project: providing services to taxonomists for standard genome sequencing and annotation.</title>
        <authorList>
            <consortium name="The Broad Institute Genomics Platform"/>
            <consortium name="The Broad Institute Genome Sequencing Center for Infectious Disease"/>
            <person name="Wu L."/>
            <person name="Ma J."/>
        </authorList>
    </citation>
    <scope>NUCLEOTIDE SEQUENCE [LARGE SCALE GENOMIC DNA]</scope>
    <source>
        <strain evidence="17">TISTR 1571</strain>
    </source>
</reference>
<feature type="binding site" evidence="14">
    <location>
        <position position="307"/>
    </location>
    <ligand>
        <name>S-adenosyl-L-methionine</name>
        <dbReference type="ChEBI" id="CHEBI:59789"/>
    </ligand>
</feature>
<dbReference type="Pfam" id="PF01029">
    <property type="entry name" value="NusB"/>
    <property type="match status" value="1"/>
</dbReference>
<sequence>MSNKSVREIALKLLNQVGESGGFSHILINQAINNNNLSNQDKGLLTEIVYGTLQRKLTLEYYVKHFVNKKTDTWVKWLLYMSVYQMAFLERVPDHAVINEAVTIAKKRGHKGISGFINGVLRNVQRQGVPDTSQIKDPIEKISVETSHPYWLVKRWIDQYGRATTKAMCESNLETKKLSVRVQPLKNTVEHVQNLLNKEGIETKHSELSQQGLNIIKGNPLNSKLFPKEITIQDETSMLVSEMLDVEPGMKVLDACSAPGGKTTHIAEKMNNEGTVIAYDLHDKKVKLVKDKAETLDLDIIHTSAQDSRMLNEIHQEESFDRILLDAPCSGLGVLRSKPDIKYHKTEQDIYDLTKIQRELLESVFPLLKSNGSLIYSTCTVDQNENEDQIKAFLDDHPDVQVDPNFFKELPKRCQSLGGISDYGIQIFPQDFNADGFFLTRLIKKSFV</sequence>
<name>A0ABW5Q8C5_9BACI</name>
<evidence type="ECO:0000256" key="10">
    <source>
        <dbReference type="ARBA" id="ARBA00022884"/>
    </source>
</evidence>
<comment type="function">
    <text evidence="1">Specifically methylates the cytosine at position 967 (m5C967) of 16S rRNA.</text>
</comment>
<dbReference type="SUPFAM" id="SSF48013">
    <property type="entry name" value="NusB-like"/>
    <property type="match status" value="1"/>
</dbReference>
<dbReference type="Gene3D" id="1.10.940.10">
    <property type="entry name" value="NusB-like"/>
    <property type="match status" value="1"/>
</dbReference>
<dbReference type="InterPro" id="IPR029063">
    <property type="entry name" value="SAM-dependent_MTases_sf"/>
</dbReference>
<proteinExistence type="inferred from homology"/>
<dbReference type="SUPFAM" id="SSF53335">
    <property type="entry name" value="S-adenosyl-L-methionine-dependent methyltransferases"/>
    <property type="match status" value="1"/>
</dbReference>
<dbReference type="InterPro" id="IPR035926">
    <property type="entry name" value="NusB-like_sf"/>
</dbReference>
<evidence type="ECO:0000256" key="5">
    <source>
        <dbReference type="ARBA" id="ARBA00022490"/>
    </source>
</evidence>
<dbReference type="GO" id="GO:0032259">
    <property type="term" value="P:methylation"/>
    <property type="evidence" value="ECO:0007669"/>
    <property type="project" value="UniProtKB-KW"/>
</dbReference>
<evidence type="ECO:0000256" key="12">
    <source>
        <dbReference type="ARBA" id="ARBA00031088"/>
    </source>
</evidence>
<evidence type="ECO:0000256" key="3">
    <source>
        <dbReference type="ARBA" id="ARBA00007494"/>
    </source>
</evidence>
<keyword evidence="6" id="KW-0698">rRNA processing</keyword>
<dbReference type="NCBIfam" id="NF011494">
    <property type="entry name" value="PRK14902.1"/>
    <property type="match status" value="1"/>
</dbReference>
<evidence type="ECO:0000256" key="2">
    <source>
        <dbReference type="ARBA" id="ARBA00004496"/>
    </source>
</evidence>
<dbReference type="GO" id="GO:0008168">
    <property type="term" value="F:methyltransferase activity"/>
    <property type="evidence" value="ECO:0007669"/>
    <property type="project" value="UniProtKB-KW"/>
</dbReference>
<feature type="binding site" evidence="14">
    <location>
        <begin position="256"/>
        <end position="262"/>
    </location>
    <ligand>
        <name>S-adenosyl-L-methionine</name>
        <dbReference type="ChEBI" id="CHEBI:59789"/>
    </ligand>
</feature>
<dbReference type="Gene3D" id="3.40.50.150">
    <property type="entry name" value="Vaccinia Virus protein VP39"/>
    <property type="match status" value="1"/>
</dbReference>
<dbReference type="RefSeq" id="WP_377327863.1">
    <property type="nucleotide sequence ID" value="NZ_JBHUMZ010000016.1"/>
</dbReference>
<evidence type="ECO:0000256" key="13">
    <source>
        <dbReference type="ARBA" id="ARBA00047283"/>
    </source>
</evidence>
<dbReference type="EC" id="2.1.1.176" evidence="4"/>
<dbReference type="InterPro" id="IPR001678">
    <property type="entry name" value="MeTrfase_RsmB-F_NOP2_dom"/>
</dbReference>
<keyword evidence="17" id="KW-1185">Reference proteome</keyword>
<evidence type="ECO:0000259" key="15">
    <source>
        <dbReference type="PROSITE" id="PS51686"/>
    </source>
</evidence>
<evidence type="ECO:0000256" key="8">
    <source>
        <dbReference type="ARBA" id="ARBA00022679"/>
    </source>
</evidence>
<evidence type="ECO:0000313" key="16">
    <source>
        <dbReference type="EMBL" id="MFD2638222.1"/>
    </source>
</evidence>
<feature type="binding site" evidence="14">
    <location>
        <position position="326"/>
    </location>
    <ligand>
        <name>S-adenosyl-L-methionine</name>
        <dbReference type="ChEBI" id="CHEBI:59789"/>
    </ligand>
</feature>
<dbReference type="InterPro" id="IPR023267">
    <property type="entry name" value="RCMT"/>
</dbReference>
<dbReference type="InterPro" id="IPR054728">
    <property type="entry name" value="RsmB-like_ferredoxin"/>
</dbReference>
<comment type="subcellular location">
    <subcellularLocation>
        <location evidence="2">Cytoplasm</location>
    </subcellularLocation>
</comment>
<dbReference type="NCBIfam" id="TIGR00563">
    <property type="entry name" value="rsmB"/>
    <property type="match status" value="1"/>
</dbReference>
<dbReference type="Pfam" id="PF22458">
    <property type="entry name" value="RsmF-B_ferredox"/>
    <property type="match status" value="1"/>
</dbReference>
<comment type="similarity">
    <text evidence="3 14">Belongs to the class I-like SAM-binding methyltransferase superfamily. RsmB/NOP family.</text>
</comment>
<evidence type="ECO:0000256" key="7">
    <source>
        <dbReference type="ARBA" id="ARBA00022603"/>
    </source>
</evidence>
<evidence type="ECO:0000256" key="14">
    <source>
        <dbReference type="PROSITE-ProRule" id="PRU01023"/>
    </source>
</evidence>
<comment type="catalytic activity">
    <reaction evidence="13">
        <text>cytidine(967) in 16S rRNA + S-adenosyl-L-methionine = 5-methylcytidine(967) in 16S rRNA + S-adenosyl-L-homocysteine + H(+)</text>
        <dbReference type="Rhea" id="RHEA:42748"/>
        <dbReference type="Rhea" id="RHEA-COMP:10219"/>
        <dbReference type="Rhea" id="RHEA-COMP:10220"/>
        <dbReference type="ChEBI" id="CHEBI:15378"/>
        <dbReference type="ChEBI" id="CHEBI:57856"/>
        <dbReference type="ChEBI" id="CHEBI:59789"/>
        <dbReference type="ChEBI" id="CHEBI:74483"/>
        <dbReference type="ChEBI" id="CHEBI:82748"/>
        <dbReference type="EC" id="2.1.1.176"/>
    </reaction>
</comment>
<keyword evidence="5" id="KW-0963">Cytoplasm</keyword>
<accession>A0ABW5Q8C5</accession>
<keyword evidence="9 14" id="KW-0949">S-adenosyl-L-methionine</keyword>